<dbReference type="AlphaFoldDB" id="A0A5B7GD81"/>
<dbReference type="EMBL" id="VSRR010013079">
    <property type="protein sequence ID" value="MPC55325.1"/>
    <property type="molecule type" value="Genomic_DNA"/>
</dbReference>
<evidence type="ECO:0000313" key="1">
    <source>
        <dbReference type="EMBL" id="MPC55325.1"/>
    </source>
</evidence>
<dbReference type="Proteomes" id="UP000324222">
    <property type="component" value="Unassembled WGS sequence"/>
</dbReference>
<organism evidence="1 2">
    <name type="scientific">Portunus trituberculatus</name>
    <name type="common">Swimming crab</name>
    <name type="synonym">Neptunus trituberculatus</name>
    <dbReference type="NCBI Taxonomy" id="210409"/>
    <lineage>
        <taxon>Eukaryota</taxon>
        <taxon>Metazoa</taxon>
        <taxon>Ecdysozoa</taxon>
        <taxon>Arthropoda</taxon>
        <taxon>Crustacea</taxon>
        <taxon>Multicrustacea</taxon>
        <taxon>Malacostraca</taxon>
        <taxon>Eumalacostraca</taxon>
        <taxon>Eucarida</taxon>
        <taxon>Decapoda</taxon>
        <taxon>Pleocyemata</taxon>
        <taxon>Brachyura</taxon>
        <taxon>Eubrachyura</taxon>
        <taxon>Portunoidea</taxon>
        <taxon>Portunidae</taxon>
        <taxon>Portuninae</taxon>
        <taxon>Portunus</taxon>
    </lineage>
</organism>
<evidence type="ECO:0000313" key="2">
    <source>
        <dbReference type="Proteomes" id="UP000324222"/>
    </source>
</evidence>
<proteinExistence type="predicted"/>
<name>A0A5B7GD81_PORTR</name>
<keyword evidence="2" id="KW-1185">Reference proteome</keyword>
<reference evidence="1 2" key="1">
    <citation type="submission" date="2019-05" db="EMBL/GenBank/DDBJ databases">
        <title>Another draft genome of Portunus trituberculatus and its Hox gene families provides insights of decapod evolution.</title>
        <authorList>
            <person name="Jeong J.-H."/>
            <person name="Song I."/>
            <person name="Kim S."/>
            <person name="Choi T."/>
            <person name="Kim D."/>
            <person name="Ryu S."/>
            <person name="Kim W."/>
        </authorList>
    </citation>
    <scope>NUCLEOTIDE SEQUENCE [LARGE SCALE GENOMIC DNA]</scope>
    <source>
        <tissue evidence="1">Muscle</tissue>
    </source>
</reference>
<gene>
    <name evidence="1" type="ORF">E2C01_049257</name>
</gene>
<comment type="caution">
    <text evidence="1">The sequence shown here is derived from an EMBL/GenBank/DDBJ whole genome shotgun (WGS) entry which is preliminary data.</text>
</comment>
<accession>A0A5B7GD81</accession>
<sequence length="69" mass="8001">MEEEEEWGWGKMFKSLPPVTQPMGDREGGVKRRLLANERREFCTCQREALGPLLLKIWAGDTQEVCSYI</sequence>
<protein>
    <submittedName>
        <fullName evidence="1">Uncharacterized protein</fullName>
    </submittedName>
</protein>